<keyword evidence="4 5" id="KW-0472">Membrane</keyword>
<dbReference type="PANTHER" id="PTHR12714">
    <property type="entry name" value="PROTEIN-S ISOPRENYLCYSTEINE O-METHYLTRANSFERASE"/>
    <property type="match status" value="1"/>
</dbReference>
<evidence type="ECO:0000256" key="1">
    <source>
        <dbReference type="ARBA" id="ARBA00004141"/>
    </source>
</evidence>
<accession>A0A4R0RTI6</accession>
<sequence length="123" mass="14680">MVCYRTLGRHFTFELAFKKDHQLITDGPYSFVRHPAYLGMFVVMPSMVVAQFFSPGTWWTECRMWDTLQGQAFGGFWVSLAVWVGWVLVSRVPKEDKILKMQFREQWVNWSERTPYAMIPYIW</sequence>
<evidence type="ECO:0000256" key="5">
    <source>
        <dbReference type="RuleBase" id="RU362022"/>
    </source>
</evidence>
<comment type="similarity">
    <text evidence="5">Belongs to the class VI-like SAM-binding methyltransferase superfamily. Isoprenylcysteine carboxyl methyltransferase family.</text>
</comment>
<dbReference type="EMBL" id="RWJN01000108">
    <property type="protein sequence ID" value="TCD67148.1"/>
    <property type="molecule type" value="Genomic_DNA"/>
</dbReference>
<dbReference type="Gene3D" id="1.20.120.1630">
    <property type="match status" value="1"/>
</dbReference>
<feature type="transmembrane region" description="Helical" evidence="5">
    <location>
        <begin position="74"/>
        <end position="92"/>
    </location>
</feature>
<dbReference type="GO" id="GO:0004671">
    <property type="term" value="F:protein C-terminal S-isoprenylcysteine carboxyl O-methyltransferase activity"/>
    <property type="evidence" value="ECO:0007669"/>
    <property type="project" value="UniProtKB-EC"/>
</dbReference>
<proteinExistence type="inferred from homology"/>
<keyword evidence="5" id="KW-0808">Transferase</keyword>
<keyword evidence="3 5" id="KW-1133">Transmembrane helix</keyword>
<keyword evidence="5" id="KW-0256">Endoplasmic reticulum</keyword>
<evidence type="ECO:0000256" key="4">
    <source>
        <dbReference type="ARBA" id="ARBA00023136"/>
    </source>
</evidence>
<dbReference type="AlphaFoldDB" id="A0A4R0RTI6"/>
<name>A0A4R0RTI6_9APHY</name>
<comment type="subcellular location">
    <subcellularLocation>
        <location evidence="5">Endoplasmic reticulum membrane</location>
        <topology evidence="5">Multi-pass membrane protein</topology>
    </subcellularLocation>
    <subcellularLocation>
        <location evidence="1">Membrane</location>
        <topology evidence="1">Multi-pass membrane protein</topology>
    </subcellularLocation>
</comment>
<evidence type="ECO:0000313" key="6">
    <source>
        <dbReference type="EMBL" id="TCD67148.1"/>
    </source>
</evidence>
<dbReference type="GO" id="GO:0032259">
    <property type="term" value="P:methylation"/>
    <property type="evidence" value="ECO:0007669"/>
    <property type="project" value="UniProtKB-KW"/>
</dbReference>
<dbReference type="EC" id="2.1.1.100" evidence="5"/>
<dbReference type="PANTHER" id="PTHR12714:SF9">
    <property type="entry name" value="PROTEIN-S-ISOPRENYLCYSTEINE O-METHYLTRANSFERASE"/>
    <property type="match status" value="1"/>
</dbReference>
<comment type="caution">
    <text evidence="6">The sequence shown here is derived from an EMBL/GenBank/DDBJ whole genome shotgun (WGS) entry which is preliminary data.</text>
</comment>
<comment type="caution">
    <text evidence="5">Lacks conserved residue(s) required for the propagation of feature annotation.</text>
</comment>
<gene>
    <name evidence="6" type="ORF">EIP91_000433</name>
</gene>
<keyword evidence="2 5" id="KW-0812">Transmembrane</keyword>
<keyword evidence="7" id="KW-1185">Reference proteome</keyword>
<dbReference type="OrthoDB" id="422086at2759"/>
<protein>
    <recommendedName>
        <fullName evidence="5">Protein-S-isoprenylcysteine O-methyltransferase</fullName>
        <ecNumber evidence="5">2.1.1.100</ecNumber>
    </recommendedName>
</protein>
<dbReference type="Proteomes" id="UP000292702">
    <property type="component" value="Unassembled WGS sequence"/>
</dbReference>
<evidence type="ECO:0000313" key="7">
    <source>
        <dbReference type="Proteomes" id="UP000292702"/>
    </source>
</evidence>
<keyword evidence="5" id="KW-0489">Methyltransferase</keyword>
<dbReference type="InterPro" id="IPR007269">
    <property type="entry name" value="ICMT_MeTrfase"/>
</dbReference>
<dbReference type="GO" id="GO:0005789">
    <property type="term" value="C:endoplasmic reticulum membrane"/>
    <property type="evidence" value="ECO:0007669"/>
    <property type="project" value="UniProtKB-SubCell"/>
</dbReference>
<reference evidence="6 7" key="1">
    <citation type="submission" date="2018-11" db="EMBL/GenBank/DDBJ databases">
        <title>Genome assembly of Steccherinum ochraceum LE-BIN_3174, the white-rot fungus of the Steccherinaceae family (The Residual Polyporoid clade, Polyporales, Basidiomycota).</title>
        <authorList>
            <person name="Fedorova T.V."/>
            <person name="Glazunova O.A."/>
            <person name="Landesman E.O."/>
            <person name="Moiseenko K.V."/>
            <person name="Psurtseva N.V."/>
            <person name="Savinova O.S."/>
            <person name="Shakhova N.V."/>
            <person name="Tyazhelova T.V."/>
            <person name="Vasina D.V."/>
        </authorList>
    </citation>
    <scope>NUCLEOTIDE SEQUENCE [LARGE SCALE GENOMIC DNA]</scope>
    <source>
        <strain evidence="6 7">LE-BIN_3174</strain>
    </source>
</reference>
<feature type="transmembrane region" description="Helical" evidence="5">
    <location>
        <begin position="36"/>
        <end position="54"/>
    </location>
</feature>
<comment type="catalytic activity">
    <reaction evidence="5">
        <text>[protein]-C-terminal S-[(2E,6E)-farnesyl]-L-cysteine + S-adenosyl-L-methionine = [protein]-C-terminal S-[(2E,6E)-farnesyl]-L-cysteine methyl ester + S-adenosyl-L-homocysteine</text>
        <dbReference type="Rhea" id="RHEA:21672"/>
        <dbReference type="Rhea" id="RHEA-COMP:12125"/>
        <dbReference type="Rhea" id="RHEA-COMP:12126"/>
        <dbReference type="ChEBI" id="CHEBI:57856"/>
        <dbReference type="ChEBI" id="CHEBI:59789"/>
        <dbReference type="ChEBI" id="CHEBI:90510"/>
        <dbReference type="ChEBI" id="CHEBI:90511"/>
        <dbReference type="EC" id="2.1.1.100"/>
    </reaction>
</comment>
<organism evidence="6 7">
    <name type="scientific">Steccherinum ochraceum</name>
    <dbReference type="NCBI Taxonomy" id="92696"/>
    <lineage>
        <taxon>Eukaryota</taxon>
        <taxon>Fungi</taxon>
        <taxon>Dikarya</taxon>
        <taxon>Basidiomycota</taxon>
        <taxon>Agaricomycotina</taxon>
        <taxon>Agaricomycetes</taxon>
        <taxon>Polyporales</taxon>
        <taxon>Steccherinaceae</taxon>
        <taxon>Steccherinum</taxon>
    </lineage>
</organism>
<evidence type="ECO:0000256" key="3">
    <source>
        <dbReference type="ARBA" id="ARBA00022989"/>
    </source>
</evidence>
<dbReference type="Pfam" id="PF04140">
    <property type="entry name" value="ICMT"/>
    <property type="match status" value="1"/>
</dbReference>
<keyword evidence="5" id="KW-0949">S-adenosyl-L-methionine</keyword>
<evidence type="ECO:0000256" key="2">
    <source>
        <dbReference type="ARBA" id="ARBA00022692"/>
    </source>
</evidence>